<sequence length="308" mass="32692">MASFHSSHGLLLIVVLISSLQFNLKAEPVKELFPFPYHGGPLLSGNIPVNLIWYGQFSPTQRAIVLDFIASLSKPTAEQPSVASWMNLTAKFYQVTTIPDSLVLSLGKEVLDENYSLGKSLTSAQLYKLAKKGGEDNLINVLLTSADVTVEGFCQGRCGTHALGTGPMHGNTNSKFNYIWVGNSEIQCPGLCAWPFHESINGPKTPPLKAPNGDFGLDGMVINVASLLAGTVTNPFGNGFFQGPQEAPLEASTACPGVFGKGAYPGFAGTLLVDSKTGASYNANGINGKKYLLPAMMDPETSTCTTLV</sequence>
<gene>
    <name evidence="1" type="ORF">Patl1_08554</name>
</gene>
<name>A0ACC1ADR7_9ROSI</name>
<reference evidence="2" key="1">
    <citation type="journal article" date="2023" name="G3 (Bethesda)">
        <title>Genome assembly and association tests identify interacting loci associated with vigor, precocity, and sex in interspecific pistachio rootstocks.</title>
        <authorList>
            <person name="Palmer W."/>
            <person name="Jacygrad E."/>
            <person name="Sagayaradj S."/>
            <person name="Cavanaugh K."/>
            <person name="Han R."/>
            <person name="Bertier L."/>
            <person name="Beede B."/>
            <person name="Kafkas S."/>
            <person name="Golino D."/>
            <person name="Preece J."/>
            <person name="Michelmore R."/>
        </authorList>
    </citation>
    <scope>NUCLEOTIDE SEQUENCE [LARGE SCALE GENOMIC DNA]</scope>
</reference>
<comment type="caution">
    <text evidence="1">The sequence shown here is derived from an EMBL/GenBank/DDBJ whole genome shotgun (WGS) entry which is preliminary data.</text>
</comment>
<evidence type="ECO:0000313" key="2">
    <source>
        <dbReference type="Proteomes" id="UP001164250"/>
    </source>
</evidence>
<protein>
    <submittedName>
        <fullName evidence="1">Uncharacterized protein</fullName>
    </submittedName>
</protein>
<evidence type="ECO:0000313" key="1">
    <source>
        <dbReference type="EMBL" id="KAJ0085669.1"/>
    </source>
</evidence>
<accession>A0ACC1ADR7</accession>
<dbReference type="Proteomes" id="UP001164250">
    <property type="component" value="Chromosome 10"/>
</dbReference>
<dbReference type="EMBL" id="CM047906">
    <property type="protein sequence ID" value="KAJ0085669.1"/>
    <property type="molecule type" value="Genomic_DNA"/>
</dbReference>
<organism evidence="1 2">
    <name type="scientific">Pistacia atlantica</name>
    <dbReference type="NCBI Taxonomy" id="434234"/>
    <lineage>
        <taxon>Eukaryota</taxon>
        <taxon>Viridiplantae</taxon>
        <taxon>Streptophyta</taxon>
        <taxon>Embryophyta</taxon>
        <taxon>Tracheophyta</taxon>
        <taxon>Spermatophyta</taxon>
        <taxon>Magnoliopsida</taxon>
        <taxon>eudicotyledons</taxon>
        <taxon>Gunneridae</taxon>
        <taxon>Pentapetalae</taxon>
        <taxon>rosids</taxon>
        <taxon>malvids</taxon>
        <taxon>Sapindales</taxon>
        <taxon>Anacardiaceae</taxon>
        <taxon>Pistacia</taxon>
    </lineage>
</organism>
<proteinExistence type="predicted"/>
<keyword evidence="2" id="KW-1185">Reference proteome</keyword>